<name>A0A0E9LWF1_9BACT</name>
<dbReference type="AlphaFoldDB" id="A0A0E9LWF1"/>
<organism evidence="1 2">
    <name type="scientific">Geofilum rubicundum JCM 15548</name>
    <dbReference type="NCBI Taxonomy" id="1236989"/>
    <lineage>
        <taxon>Bacteria</taxon>
        <taxon>Pseudomonadati</taxon>
        <taxon>Bacteroidota</taxon>
        <taxon>Bacteroidia</taxon>
        <taxon>Marinilabiliales</taxon>
        <taxon>Marinilabiliaceae</taxon>
        <taxon>Geofilum</taxon>
    </lineage>
</organism>
<protein>
    <recommendedName>
        <fullName evidence="3">Secretion system C-terminal sorting domain-containing protein</fullName>
    </recommendedName>
</protein>
<reference evidence="1 2" key="1">
    <citation type="journal article" date="2015" name="Microbes Environ.">
        <title>Distribution and evolution of nitrogen fixation genes in the phylum bacteroidetes.</title>
        <authorList>
            <person name="Inoue J."/>
            <person name="Oshima K."/>
            <person name="Suda W."/>
            <person name="Sakamoto M."/>
            <person name="Iino T."/>
            <person name="Noda S."/>
            <person name="Hongoh Y."/>
            <person name="Hattori M."/>
            <person name="Ohkuma M."/>
        </authorList>
    </citation>
    <scope>NUCLEOTIDE SEQUENCE [LARGE SCALE GENOMIC DNA]</scope>
    <source>
        <strain evidence="1">JCM 15548</strain>
    </source>
</reference>
<evidence type="ECO:0000313" key="2">
    <source>
        <dbReference type="Proteomes" id="UP000032900"/>
    </source>
</evidence>
<sequence>MDISVESASDVRLSVFDISGTEVAVVFAGHLSAGNYSYGLSGNLNIGVYFLRLHTGTDQKVARFVIK</sequence>
<dbReference type="NCBIfam" id="TIGR04183">
    <property type="entry name" value="Por_Secre_tail"/>
    <property type="match status" value="1"/>
</dbReference>
<gene>
    <name evidence="1" type="ORF">JCM15548_11780</name>
</gene>
<dbReference type="EMBL" id="BAZW01000010">
    <property type="protein sequence ID" value="GAO29579.1"/>
    <property type="molecule type" value="Genomic_DNA"/>
</dbReference>
<comment type="caution">
    <text evidence="1">The sequence shown here is derived from an EMBL/GenBank/DDBJ whole genome shotgun (WGS) entry which is preliminary data.</text>
</comment>
<dbReference type="STRING" id="1236989.JCM15548_11780"/>
<accession>A0A0E9LWF1</accession>
<proteinExistence type="predicted"/>
<dbReference type="InterPro" id="IPR026444">
    <property type="entry name" value="Secre_tail"/>
</dbReference>
<dbReference type="Proteomes" id="UP000032900">
    <property type="component" value="Unassembled WGS sequence"/>
</dbReference>
<evidence type="ECO:0008006" key="3">
    <source>
        <dbReference type="Google" id="ProtNLM"/>
    </source>
</evidence>
<evidence type="ECO:0000313" key="1">
    <source>
        <dbReference type="EMBL" id="GAO29579.1"/>
    </source>
</evidence>
<keyword evidence="2" id="KW-1185">Reference proteome</keyword>